<reference evidence="4 5" key="1">
    <citation type="submission" date="2016-11" db="EMBL/GenBank/DDBJ databases">
        <authorList>
            <person name="Jaros S."/>
            <person name="Januszkiewicz K."/>
            <person name="Wedrychowicz H."/>
        </authorList>
    </citation>
    <scope>NUCLEOTIDE SEQUENCE [LARGE SCALE GENOMIC DNA]</scope>
    <source>
        <strain evidence="4 5">CGMCC 1.10681</strain>
    </source>
</reference>
<feature type="signal peptide" evidence="2">
    <location>
        <begin position="1"/>
        <end position="24"/>
    </location>
</feature>
<evidence type="ECO:0000313" key="4">
    <source>
        <dbReference type="EMBL" id="SHM42890.1"/>
    </source>
</evidence>
<keyword evidence="2" id="KW-0732">Signal</keyword>
<evidence type="ECO:0000313" key="5">
    <source>
        <dbReference type="Proteomes" id="UP000184184"/>
    </source>
</evidence>
<evidence type="ECO:0000259" key="3">
    <source>
        <dbReference type="Pfam" id="PF12690"/>
    </source>
</evidence>
<name>A0A1M7IQ84_9BACI</name>
<feature type="region of interest" description="Disordered" evidence="1">
    <location>
        <begin position="24"/>
        <end position="51"/>
    </location>
</feature>
<gene>
    <name evidence="4" type="ORF">SAMN05216179_0121</name>
</gene>
<dbReference type="PROSITE" id="PS51257">
    <property type="entry name" value="PROKAR_LIPOPROTEIN"/>
    <property type="match status" value="1"/>
</dbReference>
<dbReference type="RefSeq" id="WP_073198682.1">
    <property type="nucleotide sequence ID" value="NZ_FRCZ01000001.1"/>
</dbReference>
<dbReference type="Proteomes" id="UP000184184">
    <property type="component" value="Unassembled WGS sequence"/>
</dbReference>
<dbReference type="Gene3D" id="2.60.40.2360">
    <property type="entry name" value="Intracellular proteinase inhibitor BsuPI"/>
    <property type="match status" value="1"/>
</dbReference>
<accession>A0A1M7IQ84</accession>
<feature type="compositionally biased region" description="Acidic residues" evidence="1">
    <location>
        <begin position="24"/>
        <end position="40"/>
    </location>
</feature>
<dbReference type="Pfam" id="PF12690">
    <property type="entry name" value="BsuPI"/>
    <property type="match status" value="1"/>
</dbReference>
<feature type="domain" description="Intracellular proteinase inhibitor BsuPI" evidence="3">
    <location>
        <begin position="60"/>
        <end position="156"/>
    </location>
</feature>
<sequence length="284" mass="32207">MKKALLFIVLFLFLLLTACGTAQEEETPSESEEVEASSDIEQEKKAETSEGDVDSILDHLELSVSAEQKQTSIDFSFELVNKNEQAVDIMFSSGQQYEIEVYQEEALIYQFSEGKMFTEALIEESLKSGEMKKWTETWEITDGLKAGDYQVKMSLLPAEINGEELEGEHLTQSIELSLNEMEGTNDENSLEEPFRSIEVEGNNGEYLVTGEIDTSIGDVYYEVEDGHNYLVEKTEVPVDGEGWQSFEINVTISEEFLPENGTMIMLLYSEDRTEQYPIQLDQMP</sequence>
<dbReference type="InterPro" id="IPR038144">
    <property type="entry name" value="IPI"/>
</dbReference>
<dbReference type="STRING" id="1027249.SAMN05216179_0121"/>
<evidence type="ECO:0000256" key="2">
    <source>
        <dbReference type="SAM" id="SignalP"/>
    </source>
</evidence>
<evidence type="ECO:0000256" key="1">
    <source>
        <dbReference type="SAM" id="MobiDB-lite"/>
    </source>
</evidence>
<feature type="chain" id="PRO_5012184214" evidence="2">
    <location>
        <begin position="25"/>
        <end position="284"/>
    </location>
</feature>
<dbReference type="InterPro" id="IPR020481">
    <property type="entry name" value="Intracell_prot_inh_BsuPI"/>
</dbReference>
<protein>
    <submittedName>
        <fullName evidence="4">Intracellular proteinase inhibitor</fullName>
    </submittedName>
</protein>
<keyword evidence="5" id="KW-1185">Reference proteome</keyword>
<organism evidence="4 5">
    <name type="scientific">Gracilibacillus kekensis</name>
    <dbReference type="NCBI Taxonomy" id="1027249"/>
    <lineage>
        <taxon>Bacteria</taxon>
        <taxon>Bacillati</taxon>
        <taxon>Bacillota</taxon>
        <taxon>Bacilli</taxon>
        <taxon>Bacillales</taxon>
        <taxon>Bacillaceae</taxon>
        <taxon>Gracilibacillus</taxon>
    </lineage>
</organism>
<dbReference type="EMBL" id="FRCZ01000001">
    <property type="protein sequence ID" value="SHM42890.1"/>
    <property type="molecule type" value="Genomic_DNA"/>
</dbReference>
<proteinExistence type="predicted"/>
<dbReference type="AlphaFoldDB" id="A0A1M7IQ84"/>